<protein>
    <recommendedName>
        <fullName evidence="2">E3 ubiquitin-protein ligase RNF170</fullName>
    </recommendedName>
    <alternativeName>
        <fullName evidence="10">RING finger protein 170</fullName>
    </alternativeName>
    <alternativeName>
        <fullName evidence="9">RING-type E3 ubiquitin transferase RNF170</fullName>
    </alternativeName>
</protein>
<evidence type="ECO:0000313" key="14">
    <source>
        <dbReference type="EMBL" id="OQV13461.1"/>
    </source>
</evidence>
<dbReference type="InterPro" id="IPR018957">
    <property type="entry name" value="Znf_C3HC4_RING-type"/>
</dbReference>
<evidence type="ECO:0000256" key="10">
    <source>
        <dbReference type="ARBA" id="ARBA00031107"/>
    </source>
</evidence>
<dbReference type="GO" id="GO:0016567">
    <property type="term" value="P:protein ubiquitination"/>
    <property type="evidence" value="ECO:0007669"/>
    <property type="project" value="UniProtKB-UniPathway"/>
</dbReference>
<evidence type="ECO:0000313" key="15">
    <source>
        <dbReference type="Proteomes" id="UP000192578"/>
    </source>
</evidence>
<evidence type="ECO:0000256" key="3">
    <source>
        <dbReference type="ARBA" id="ARBA00022692"/>
    </source>
</evidence>
<evidence type="ECO:0000256" key="8">
    <source>
        <dbReference type="ARBA" id="ARBA00023136"/>
    </source>
</evidence>
<keyword evidence="4" id="KW-0479">Metal-binding</keyword>
<evidence type="ECO:0000256" key="11">
    <source>
        <dbReference type="PROSITE-ProRule" id="PRU00175"/>
    </source>
</evidence>
<evidence type="ECO:0000256" key="9">
    <source>
        <dbReference type="ARBA" id="ARBA00030110"/>
    </source>
</evidence>
<evidence type="ECO:0000256" key="5">
    <source>
        <dbReference type="ARBA" id="ARBA00022771"/>
    </source>
</evidence>
<dbReference type="InterPro" id="IPR038896">
    <property type="entry name" value="RNF170"/>
</dbReference>
<dbReference type="PANTHER" id="PTHR22894:SF5">
    <property type="entry name" value="RING-TYPE DOMAIN-CONTAINING PROTEIN"/>
    <property type="match status" value="1"/>
</dbReference>
<dbReference type="PROSITE" id="PS00518">
    <property type="entry name" value="ZF_RING_1"/>
    <property type="match status" value="1"/>
</dbReference>
<reference evidence="15" key="1">
    <citation type="submission" date="2017-01" db="EMBL/GenBank/DDBJ databases">
        <title>Comparative genomics of anhydrobiosis in the tardigrade Hypsibius dujardini.</title>
        <authorList>
            <person name="Yoshida Y."/>
            <person name="Koutsovoulos G."/>
            <person name="Laetsch D."/>
            <person name="Stevens L."/>
            <person name="Kumar S."/>
            <person name="Horikawa D."/>
            <person name="Ishino K."/>
            <person name="Komine S."/>
            <person name="Tomita M."/>
            <person name="Blaxter M."/>
            <person name="Arakawa K."/>
        </authorList>
    </citation>
    <scope>NUCLEOTIDE SEQUENCE [LARGE SCALE GENOMIC DNA]</scope>
    <source>
        <strain evidence="15">Z151</strain>
    </source>
</reference>
<evidence type="ECO:0000256" key="7">
    <source>
        <dbReference type="ARBA" id="ARBA00022989"/>
    </source>
</evidence>
<feature type="transmembrane region" description="Helical" evidence="12">
    <location>
        <begin position="261"/>
        <end position="279"/>
    </location>
</feature>
<proteinExistence type="predicted"/>
<sequence>MFEWMTDFLGMTTPPPPPQRGFIESLISWLGRGFIVLVVLIVLAVIAWSLFKHYVLSSIARTIRPEYRDLINVVRQLLTSQHIRDQPPVTTSNGNGSGNNFRSTETGCPVCLLDPAELPVQTNCGHLFCGNCIIAYWKQGTWGTSGVKCPVCRQRVTLLMRDMRPGSAIPEDLDRVAAVETEIRAYNRRFSGEPRSLWEKIRDLPGILTHFGRNVTITDGLGLLFHGRMAFYAIAFVVYFLMPFDLLPEAFMGVFGLMDDLAAFGILAAQVAGVWRAVVANRAAPINAPPQPNRREGFRAF</sequence>
<evidence type="ECO:0000256" key="2">
    <source>
        <dbReference type="ARBA" id="ARBA00014068"/>
    </source>
</evidence>
<keyword evidence="5 11" id="KW-0863">Zinc-finger</keyword>
<dbReference type="GO" id="GO:0012505">
    <property type="term" value="C:endomembrane system"/>
    <property type="evidence" value="ECO:0007669"/>
    <property type="project" value="UniProtKB-SubCell"/>
</dbReference>
<dbReference type="EMBL" id="MTYJ01000123">
    <property type="protein sequence ID" value="OQV13461.1"/>
    <property type="molecule type" value="Genomic_DNA"/>
</dbReference>
<feature type="transmembrane region" description="Helical" evidence="12">
    <location>
        <begin position="221"/>
        <end position="241"/>
    </location>
</feature>
<keyword evidence="6" id="KW-0862">Zinc</keyword>
<dbReference type="GO" id="GO:0061630">
    <property type="term" value="F:ubiquitin protein ligase activity"/>
    <property type="evidence" value="ECO:0007669"/>
    <property type="project" value="InterPro"/>
</dbReference>
<feature type="transmembrane region" description="Helical" evidence="12">
    <location>
        <begin position="26"/>
        <end position="51"/>
    </location>
</feature>
<gene>
    <name evidence="14" type="ORF">BV898_12313</name>
</gene>
<evidence type="ECO:0000256" key="1">
    <source>
        <dbReference type="ARBA" id="ARBA00004127"/>
    </source>
</evidence>
<comment type="caution">
    <text evidence="14">The sequence shown here is derived from an EMBL/GenBank/DDBJ whole genome shotgun (WGS) entry which is preliminary data.</text>
</comment>
<dbReference type="InterPro" id="IPR010652">
    <property type="entry name" value="DUF1232"/>
</dbReference>
<evidence type="ECO:0000256" key="12">
    <source>
        <dbReference type="SAM" id="Phobius"/>
    </source>
</evidence>
<dbReference type="InterPro" id="IPR013083">
    <property type="entry name" value="Znf_RING/FYVE/PHD"/>
</dbReference>
<dbReference type="Pfam" id="PF00097">
    <property type="entry name" value="zf-C3HC4"/>
    <property type="match status" value="1"/>
</dbReference>
<dbReference type="Gene3D" id="3.30.40.10">
    <property type="entry name" value="Zinc/RING finger domain, C3HC4 (zinc finger)"/>
    <property type="match status" value="1"/>
</dbReference>
<keyword evidence="7 12" id="KW-1133">Transmembrane helix</keyword>
<keyword evidence="15" id="KW-1185">Reference proteome</keyword>
<evidence type="ECO:0000259" key="13">
    <source>
        <dbReference type="PROSITE" id="PS50089"/>
    </source>
</evidence>
<name>A0A1W0WE17_HYPEX</name>
<dbReference type="OrthoDB" id="9049620at2759"/>
<accession>A0A1W0WE17</accession>
<evidence type="ECO:0000256" key="6">
    <source>
        <dbReference type="ARBA" id="ARBA00022833"/>
    </source>
</evidence>
<dbReference type="GO" id="GO:0008270">
    <property type="term" value="F:zinc ion binding"/>
    <property type="evidence" value="ECO:0007669"/>
    <property type="project" value="UniProtKB-KW"/>
</dbReference>
<dbReference type="InterPro" id="IPR001841">
    <property type="entry name" value="Znf_RING"/>
</dbReference>
<comment type="subcellular location">
    <subcellularLocation>
        <location evidence="1">Endomembrane system</location>
        <topology evidence="1">Multi-pass membrane protein</topology>
    </subcellularLocation>
</comment>
<evidence type="ECO:0000256" key="4">
    <source>
        <dbReference type="ARBA" id="ARBA00022723"/>
    </source>
</evidence>
<keyword evidence="8 12" id="KW-0472">Membrane</keyword>
<dbReference type="Proteomes" id="UP000192578">
    <property type="component" value="Unassembled WGS sequence"/>
</dbReference>
<dbReference type="SUPFAM" id="SSF57850">
    <property type="entry name" value="RING/U-box"/>
    <property type="match status" value="1"/>
</dbReference>
<dbReference type="UniPathway" id="UPA00143"/>
<dbReference type="PROSITE" id="PS50089">
    <property type="entry name" value="ZF_RING_2"/>
    <property type="match status" value="1"/>
</dbReference>
<dbReference type="Pfam" id="PF06803">
    <property type="entry name" value="DUF1232"/>
    <property type="match status" value="1"/>
</dbReference>
<feature type="domain" description="RING-type" evidence="13">
    <location>
        <begin position="108"/>
        <end position="153"/>
    </location>
</feature>
<dbReference type="CDD" id="cd16553">
    <property type="entry name" value="RING-HC_RNF170"/>
    <property type="match status" value="1"/>
</dbReference>
<organism evidence="14 15">
    <name type="scientific">Hypsibius exemplaris</name>
    <name type="common">Freshwater tardigrade</name>
    <dbReference type="NCBI Taxonomy" id="2072580"/>
    <lineage>
        <taxon>Eukaryota</taxon>
        <taxon>Metazoa</taxon>
        <taxon>Ecdysozoa</taxon>
        <taxon>Tardigrada</taxon>
        <taxon>Eutardigrada</taxon>
        <taxon>Parachela</taxon>
        <taxon>Hypsibioidea</taxon>
        <taxon>Hypsibiidae</taxon>
        <taxon>Hypsibius</taxon>
    </lineage>
</organism>
<keyword evidence="3 12" id="KW-0812">Transmembrane</keyword>
<dbReference type="PANTHER" id="PTHR22894">
    <property type="entry name" value="RING-TYPE DOMAIN-CONTAINING PROTEIN"/>
    <property type="match status" value="1"/>
</dbReference>
<dbReference type="AlphaFoldDB" id="A0A1W0WE17"/>
<dbReference type="SMART" id="SM00184">
    <property type="entry name" value="RING"/>
    <property type="match status" value="1"/>
</dbReference>
<dbReference type="InterPro" id="IPR017907">
    <property type="entry name" value="Znf_RING_CS"/>
</dbReference>